<accession>A0A7D5P5Z2</accession>
<dbReference type="Gene3D" id="2.40.50.140">
    <property type="entry name" value="Nucleic acid-binding proteins"/>
    <property type="match status" value="1"/>
</dbReference>
<evidence type="ECO:0000259" key="6">
    <source>
        <dbReference type="PROSITE" id="PS50051"/>
    </source>
</evidence>
<reference evidence="7 8" key="1">
    <citation type="submission" date="2020-07" db="EMBL/GenBank/DDBJ databases">
        <title>Halosimplex pelagicum sp. nov. and Halosimplex rubrum sp. nov., isolated from salted brown alga Laminaria, and emended description of the genus Halosimplex.</title>
        <authorList>
            <person name="Cui H."/>
        </authorList>
    </citation>
    <scope>NUCLEOTIDE SEQUENCE [LARGE SCALE GENOMIC DNA]</scope>
    <source>
        <strain evidence="7 8">R27</strain>
    </source>
</reference>
<dbReference type="Gene3D" id="3.40.50.300">
    <property type="entry name" value="P-loop containing nucleotide triphosphate hydrolases"/>
    <property type="match status" value="1"/>
</dbReference>
<dbReference type="PROSITE" id="PS50051">
    <property type="entry name" value="MCM_2"/>
    <property type="match status" value="1"/>
</dbReference>
<dbReference type="InterPro" id="IPR012340">
    <property type="entry name" value="NA-bd_OB-fold"/>
</dbReference>
<dbReference type="AlphaFoldDB" id="A0A7D5P5Z2"/>
<dbReference type="GeneID" id="56078793"/>
<keyword evidence="2" id="KW-0235">DNA replication</keyword>
<evidence type="ECO:0000313" key="8">
    <source>
        <dbReference type="Proteomes" id="UP000509667"/>
    </source>
</evidence>
<dbReference type="GO" id="GO:0005524">
    <property type="term" value="F:ATP binding"/>
    <property type="evidence" value="ECO:0007669"/>
    <property type="project" value="UniProtKB-KW"/>
</dbReference>
<name>A0A7D5P5Z2_9EURY</name>
<dbReference type="Proteomes" id="UP000509667">
    <property type="component" value="Chromosome"/>
</dbReference>
<feature type="domain" description="MCM C-terminal AAA(+) ATPase" evidence="6">
    <location>
        <begin position="258"/>
        <end position="459"/>
    </location>
</feature>
<evidence type="ECO:0000256" key="2">
    <source>
        <dbReference type="ARBA" id="ARBA00022705"/>
    </source>
</evidence>
<dbReference type="EMBL" id="CP058910">
    <property type="protein sequence ID" value="QLH78162.1"/>
    <property type="molecule type" value="Genomic_DNA"/>
</dbReference>
<dbReference type="RefSeq" id="WP_179908084.1">
    <property type="nucleotide sequence ID" value="NZ_CP058910.1"/>
</dbReference>
<dbReference type="KEGG" id="hrr:HZS55_12980"/>
<dbReference type="SUPFAM" id="SSF52540">
    <property type="entry name" value="P-loop containing nucleoside triphosphate hydrolases"/>
    <property type="match status" value="1"/>
</dbReference>
<dbReference type="InterPro" id="IPR001208">
    <property type="entry name" value="MCM_dom"/>
</dbReference>
<organism evidence="7 8">
    <name type="scientific">Halosimplex rubrum</name>
    <dbReference type="NCBI Taxonomy" id="869889"/>
    <lineage>
        <taxon>Archaea</taxon>
        <taxon>Methanobacteriati</taxon>
        <taxon>Methanobacteriota</taxon>
        <taxon>Stenosarchaea group</taxon>
        <taxon>Halobacteria</taxon>
        <taxon>Halobacteriales</taxon>
        <taxon>Haloarculaceae</taxon>
        <taxon>Halosimplex</taxon>
    </lineage>
</organism>
<evidence type="ECO:0000256" key="4">
    <source>
        <dbReference type="ARBA" id="ARBA00022840"/>
    </source>
</evidence>
<dbReference type="OrthoDB" id="6747at2157"/>
<dbReference type="SMART" id="SM00350">
    <property type="entry name" value="MCM"/>
    <property type="match status" value="1"/>
</dbReference>
<keyword evidence="4 5" id="KW-0067">ATP-binding</keyword>
<keyword evidence="5" id="KW-0238">DNA-binding</keyword>
<dbReference type="PRINTS" id="PR01657">
    <property type="entry name" value="MCMFAMILY"/>
</dbReference>
<protein>
    <submittedName>
        <fullName evidence="7">Minichromosome maintenance protein MCM</fullName>
    </submittedName>
</protein>
<dbReference type="PANTHER" id="PTHR11630:SF66">
    <property type="entry name" value="DNA REPLICATION LICENSING FACTOR MCM4"/>
    <property type="match status" value="1"/>
</dbReference>
<dbReference type="Pfam" id="PF00493">
    <property type="entry name" value="MCM"/>
    <property type="match status" value="1"/>
</dbReference>
<keyword evidence="8" id="KW-1185">Reference proteome</keyword>
<evidence type="ECO:0000256" key="1">
    <source>
        <dbReference type="ARBA" id="ARBA00008010"/>
    </source>
</evidence>
<comment type="similarity">
    <text evidence="1 5">Belongs to the MCM family.</text>
</comment>
<dbReference type="GO" id="GO:0006260">
    <property type="term" value="P:DNA replication"/>
    <property type="evidence" value="ECO:0007669"/>
    <property type="project" value="UniProtKB-KW"/>
</dbReference>
<gene>
    <name evidence="7" type="ORF">HZS55_12980</name>
</gene>
<dbReference type="GO" id="GO:0017116">
    <property type="term" value="F:single-stranded DNA helicase activity"/>
    <property type="evidence" value="ECO:0007669"/>
    <property type="project" value="TreeGrafter"/>
</dbReference>
<dbReference type="PANTHER" id="PTHR11630">
    <property type="entry name" value="DNA REPLICATION LICENSING FACTOR MCM FAMILY MEMBER"/>
    <property type="match status" value="1"/>
</dbReference>
<dbReference type="Pfam" id="PF17207">
    <property type="entry name" value="MCM_OB"/>
    <property type="match status" value="1"/>
</dbReference>
<dbReference type="InterPro" id="IPR031327">
    <property type="entry name" value="MCM"/>
</dbReference>
<dbReference type="GO" id="GO:0042555">
    <property type="term" value="C:MCM complex"/>
    <property type="evidence" value="ECO:0007669"/>
    <property type="project" value="TreeGrafter"/>
</dbReference>
<evidence type="ECO:0000256" key="3">
    <source>
        <dbReference type="ARBA" id="ARBA00022741"/>
    </source>
</evidence>
<evidence type="ECO:0000313" key="7">
    <source>
        <dbReference type="EMBL" id="QLH78162.1"/>
    </source>
</evidence>
<evidence type="ECO:0000256" key="5">
    <source>
        <dbReference type="RuleBase" id="RU004070"/>
    </source>
</evidence>
<dbReference type="GO" id="GO:0003697">
    <property type="term" value="F:single-stranded DNA binding"/>
    <property type="evidence" value="ECO:0007669"/>
    <property type="project" value="TreeGrafter"/>
</dbReference>
<dbReference type="InterPro" id="IPR027417">
    <property type="entry name" value="P-loop_NTPase"/>
</dbReference>
<keyword evidence="3 5" id="KW-0547">Nucleotide-binding</keyword>
<proteinExistence type="inferred from homology"/>
<sequence length="648" mass="72900">MEQIYDEDLATIDVDDVTVTVTLDFDNLSDLNENLPRMFENDPDGALHNLEIIGCERAVEQGLIESDEIKYTNLVVETEQDGKRVDELKTADHDRLVQIDATVEQVYAKKPITIDTVWRCVVCGTRHSVSQYTVDGQIDKPHSCVSEDCNNTAQSKFKIIEEEEVEQTRQLIKLSDDATADRQGEDILTHLYPPLLDSVEVGETVTVTAIPRTYREQKNDAVKERELVALGIDNEQESIEVSDEERERFEEIVESGDAEDLLLESLAPHIVGEEIEDFKQGVLAAVVSGDVEWMDRSDMNIIGIGSPAVGKTKILEFVEESVNRSKMVEGSGSSKAGLLGFAKEDETKGGWYAHSGPFFRYRDVMMDEVADMNPEEMQGMKSALEHQSYSITSGGVDQELTTTGSFIGASNPIDGKFNEHEALDDQFNFDPALLSRFGLIYIIQDNQDEETDKQKATAMMTRWQEAAADETDHDRLTKTEFGKFVEYLKESEPSPPSEDVVEFVASEFASLRADDSDHIDLRKLPTIMRLATVFARLNGHDQIEKQDMTRGAEMLIDSVNRLDEANIDKSVLWTGENSEQTEAKERVVDAVDTLHHADDDDPTRTEVEKRIVMNHQLDQETVRWAIESRLEDDALYEGDDGVLHTTKN</sequence>
<dbReference type="Gene3D" id="2.20.28.10">
    <property type="match status" value="1"/>
</dbReference>
<dbReference type="SUPFAM" id="SSF50249">
    <property type="entry name" value="Nucleic acid-binding proteins"/>
    <property type="match status" value="1"/>
</dbReference>
<dbReference type="InterPro" id="IPR033762">
    <property type="entry name" value="MCM_OB"/>
</dbReference>